<dbReference type="InterPro" id="IPR037401">
    <property type="entry name" value="SnoaL-like"/>
</dbReference>
<dbReference type="InterPro" id="IPR032710">
    <property type="entry name" value="NTF2-like_dom_sf"/>
</dbReference>
<feature type="domain" description="SnoaL-like" evidence="1">
    <location>
        <begin position="41"/>
        <end position="156"/>
    </location>
</feature>
<organism evidence="2 3">
    <name type="scientific">Actinomycetospora straminea</name>
    <dbReference type="NCBI Taxonomy" id="663607"/>
    <lineage>
        <taxon>Bacteria</taxon>
        <taxon>Bacillati</taxon>
        <taxon>Actinomycetota</taxon>
        <taxon>Actinomycetes</taxon>
        <taxon>Pseudonocardiales</taxon>
        <taxon>Pseudonocardiaceae</taxon>
        <taxon>Actinomycetospora</taxon>
    </lineage>
</organism>
<proteinExistence type="predicted"/>
<keyword evidence="3" id="KW-1185">Reference proteome</keyword>
<reference evidence="3" key="1">
    <citation type="journal article" date="2019" name="Int. J. Syst. Evol. Microbiol.">
        <title>The Global Catalogue of Microorganisms (GCM) 10K type strain sequencing project: providing services to taxonomists for standard genome sequencing and annotation.</title>
        <authorList>
            <consortium name="The Broad Institute Genomics Platform"/>
            <consortium name="The Broad Institute Genome Sequencing Center for Infectious Disease"/>
            <person name="Wu L."/>
            <person name="Ma J."/>
        </authorList>
    </citation>
    <scope>NUCLEOTIDE SEQUENCE [LARGE SCALE GENOMIC DNA]</scope>
    <source>
        <strain evidence="3">JCM 17983</strain>
    </source>
</reference>
<accession>A0ABP9EQ64</accession>
<protein>
    <recommendedName>
        <fullName evidence="1">SnoaL-like domain-containing protein</fullName>
    </recommendedName>
</protein>
<sequence>MTPGGATLDPSGDRKVVVPGSRAWQEGIAVADDDFEATVETYRRALATFVKGDPGQVLELVSLRDDVTLANPLGPPRLGRSGVEKAIIEVASHFTDGSVRCEQVSSYATPELGYVVQIERYEVRLPDQEETSPSTLRATMIFRREEGTWRVVHRHADTITTPQPIHTVLDT</sequence>
<dbReference type="SUPFAM" id="SSF54427">
    <property type="entry name" value="NTF2-like"/>
    <property type="match status" value="1"/>
</dbReference>
<comment type="caution">
    <text evidence="2">The sequence shown here is derived from an EMBL/GenBank/DDBJ whole genome shotgun (WGS) entry which is preliminary data.</text>
</comment>
<name>A0ABP9EQ64_9PSEU</name>
<dbReference type="Pfam" id="PF13474">
    <property type="entry name" value="SnoaL_3"/>
    <property type="match status" value="1"/>
</dbReference>
<evidence type="ECO:0000313" key="2">
    <source>
        <dbReference type="EMBL" id="GAA4882639.1"/>
    </source>
</evidence>
<gene>
    <name evidence="2" type="ORF">GCM10023203_37920</name>
</gene>
<dbReference type="EMBL" id="BAABHQ010000010">
    <property type="protein sequence ID" value="GAA4882639.1"/>
    <property type="molecule type" value="Genomic_DNA"/>
</dbReference>
<evidence type="ECO:0000259" key="1">
    <source>
        <dbReference type="Pfam" id="PF13474"/>
    </source>
</evidence>
<dbReference type="Gene3D" id="3.10.450.50">
    <property type="match status" value="1"/>
</dbReference>
<evidence type="ECO:0000313" key="3">
    <source>
        <dbReference type="Proteomes" id="UP001500457"/>
    </source>
</evidence>
<dbReference type="RefSeq" id="WP_274235235.1">
    <property type="nucleotide sequence ID" value="NZ_BAABHQ010000010.1"/>
</dbReference>
<dbReference type="Proteomes" id="UP001500457">
    <property type="component" value="Unassembled WGS sequence"/>
</dbReference>